<dbReference type="Pfam" id="PF10720">
    <property type="entry name" value="DUF2515"/>
    <property type="match status" value="1"/>
</dbReference>
<name>A0ABY4HEV0_9BACI</name>
<evidence type="ECO:0000256" key="1">
    <source>
        <dbReference type="SAM" id="Coils"/>
    </source>
</evidence>
<keyword evidence="3" id="KW-1185">Reference proteome</keyword>
<evidence type="ECO:0000313" key="3">
    <source>
        <dbReference type="Proteomes" id="UP000830326"/>
    </source>
</evidence>
<organism evidence="2 3">
    <name type="scientific">Halobacillus amylolyticus</name>
    <dbReference type="NCBI Taxonomy" id="2932259"/>
    <lineage>
        <taxon>Bacteria</taxon>
        <taxon>Bacillati</taxon>
        <taxon>Bacillota</taxon>
        <taxon>Bacilli</taxon>
        <taxon>Bacillales</taxon>
        <taxon>Bacillaceae</taxon>
        <taxon>Halobacillus</taxon>
    </lineage>
</organism>
<reference evidence="2" key="1">
    <citation type="submission" date="2022-04" db="EMBL/GenBank/DDBJ databases">
        <title>Halobacillus sp. isolated from saltern.</title>
        <authorList>
            <person name="Won M."/>
            <person name="Lee C.-M."/>
            <person name="Woen H.-Y."/>
            <person name="Kwon S.-W."/>
        </authorList>
    </citation>
    <scope>NUCLEOTIDE SEQUENCE</scope>
    <source>
        <strain evidence="2">SSHM10-5</strain>
    </source>
</reference>
<dbReference type="RefSeq" id="WP_245034761.1">
    <property type="nucleotide sequence ID" value="NZ_CP095075.1"/>
</dbReference>
<dbReference type="InterPro" id="IPR019658">
    <property type="entry name" value="DUF2515"/>
</dbReference>
<dbReference type="EMBL" id="CP095075">
    <property type="protein sequence ID" value="UOR13259.1"/>
    <property type="molecule type" value="Genomic_DNA"/>
</dbReference>
<protein>
    <submittedName>
        <fullName evidence="2">DUF2515 domain-containing protein</fullName>
    </submittedName>
</protein>
<gene>
    <name evidence="2" type="ORF">MUO15_07160</name>
</gene>
<sequence>MIIFKQTRDHMKILKKQLKKAIRQQTDRHNLTQEEENIIQTIRSVTRKQNQNNVTRTQAYFDFYQKHPEIHWALLAHLVSRNAGWNMTDLKGEYLPKLLSTKEQTDFFVFLERGNWLIFQDAYPQLLLYEESKKCGRPLFHLLSSMEVSRFMEPFWNQFWTESTKEELTIALIINEQQYIEGRVIQNKQYKDTVLNTIMFKLQDLFEFNHILFPYTTSVQKKTKLVGGTVHHFSSVKDRIILGKGLYDLLFSVQSRLAQTIEWTKSHPHTGSRKDFWPQLFNDVKETAPGQKHELQSSPCSLKPETQRIYSPALTDSWRDWPHLDAESGDWYRNKKMLHFLKKPVKILSGDIQDSYCKSIEEMELAASTKSLFHKNG</sequence>
<dbReference type="Proteomes" id="UP000830326">
    <property type="component" value="Chromosome"/>
</dbReference>
<evidence type="ECO:0000313" key="2">
    <source>
        <dbReference type="EMBL" id="UOR13259.1"/>
    </source>
</evidence>
<accession>A0ABY4HEV0</accession>
<feature type="coiled-coil region" evidence="1">
    <location>
        <begin position="4"/>
        <end position="35"/>
    </location>
</feature>
<proteinExistence type="predicted"/>
<keyword evidence="1" id="KW-0175">Coiled coil</keyword>